<dbReference type="Proteomes" id="UP000307602">
    <property type="component" value="Unassembled WGS sequence"/>
</dbReference>
<dbReference type="EMBL" id="SRSO01000026">
    <property type="protein sequence ID" value="TGV01231.1"/>
    <property type="molecule type" value="Genomic_DNA"/>
</dbReference>
<accession>A0A4S1DT89</accession>
<dbReference type="RefSeq" id="WP_135878302.1">
    <property type="nucleotide sequence ID" value="NZ_SRSO01000026.1"/>
</dbReference>
<evidence type="ECO:0000259" key="1">
    <source>
        <dbReference type="Pfam" id="PF13643"/>
    </source>
</evidence>
<gene>
    <name evidence="2" type="ORF">EM932_16465</name>
</gene>
<organism evidence="2 3">
    <name type="scientific">Flavivirga rizhaonensis</name>
    <dbReference type="NCBI Taxonomy" id="2559571"/>
    <lineage>
        <taxon>Bacteria</taxon>
        <taxon>Pseudomonadati</taxon>
        <taxon>Bacteroidota</taxon>
        <taxon>Flavobacteriia</taxon>
        <taxon>Flavobacteriales</taxon>
        <taxon>Flavobacteriaceae</taxon>
        <taxon>Flavivirga</taxon>
    </lineage>
</organism>
<keyword evidence="3" id="KW-1185">Reference proteome</keyword>
<reference evidence="2 3" key="1">
    <citation type="submission" date="2019-04" db="EMBL/GenBank/DDBJ databases">
        <authorList>
            <person name="Liu A."/>
        </authorList>
    </citation>
    <scope>NUCLEOTIDE SEQUENCE [LARGE SCALE GENOMIC DNA]</scope>
    <source>
        <strain evidence="2 3">RZ03</strain>
    </source>
</reference>
<evidence type="ECO:0000313" key="3">
    <source>
        <dbReference type="Proteomes" id="UP000307602"/>
    </source>
</evidence>
<name>A0A4S1DT89_9FLAO</name>
<sequence>MNWNNAGNIGSKKYKCGYCGSPLASQLGYTAKGHMSGGTRTVGWIYICHSCEKPTFFDYYKNQTPGPIIGSPVKHIPKEEVENLFNEAKACFSISAYTSSVMCCRKLLMNISVSEGAKEGASFGQYVTYLEENNYIPPNGKKWVDSIRKLGNEANHKIEFKTPQEAERILKFTEMLLRFIYEMPGIMEETELKTDLE</sequence>
<comment type="caution">
    <text evidence="2">The sequence shown here is derived from an EMBL/GenBank/DDBJ whole genome shotgun (WGS) entry which is preliminary data.</text>
</comment>
<dbReference type="AlphaFoldDB" id="A0A4S1DT89"/>
<feature type="domain" description="DUF4145" evidence="1">
    <location>
        <begin position="86"/>
        <end position="174"/>
    </location>
</feature>
<dbReference type="Pfam" id="PF13643">
    <property type="entry name" value="DUF4145"/>
    <property type="match status" value="1"/>
</dbReference>
<protein>
    <submittedName>
        <fullName evidence="2">DUF4145 domain-containing protein</fullName>
    </submittedName>
</protein>
<proteinExistence type="predicted"/>
<evidence type="ECO:0000313" key="2">
    <source>
        <dbReference type="EMBL" id="TGV01231.1"/>
    </source>
</evidence>
<dbReference type="InterPro" id="IPR025285">
    <property type="entry name" value="DUF4145"/>
</dbReference>
<dbReference type="OrthoDB" id="2083942at2"/>